<dbReference type="InterPro" id="IPR003607">
    <property type="entry name" value="HD/PDEase_dom"/>
</dbReference>
<feature type="region of interest" description="Uridylyltransferase" evidence="7">
    <location>
        <begin position="1"/>
        <end position="394"/>
    </location>
</feature>
<feature type="domain" description="ACT" evidence="9">
    <location>
        <begin position="864"/>
        <end position="942"/>
    </location>
</feature>
<keyword evidence="12" id="KW-1185">Reference proteome</keyword>
<evidence type="ECO:0000259" key="10">
    <source>
        <dbReference type="PROSITE" id="PS51831"/>
    </source>
</evidence>
<dbReference type="SMART" id="SM00471">
    <property type="entry name" value="HDc"/>
    <property type="match status" value="1"/>
</dbReference>
<keyword evidence="3" id="KW-0677">Repeat</keyword>
<dbReference type="InterPro" id="IPR045865">
    <property type="entry name" value="ACT-like_dom_sf"/>
</dbReference>
<dbReference type="InterPro" id="IPR006674">
    <property type="entry name" value="HD_domain"/>
</dbReference>
<dbReference type="PIRSF" id="PIRSF006288">
    <property type="entry name" value="PII_uridyltransf"/>
    <property type="match status" value="1"/>
</dbReference>
<gene>
    <name evidence="7" type="primary">glnD</name>
    <name evidence="11" type="ORF">SAMN05444581_10964</name>
</gene>
<dbReference type="NCBIfam" id="NF003467">
    <property type="entry name" value="PRK05092.1"/>
    <property type="match status" value="1"/>
</dbReference>
<dbReference type="PANTHER" id="PTHR47320:SF1">
    <property type="entry name" value="BIFUNCTIONAL URIDYLYLTRANSFERASE_URIDYLYL-REMOVING ENZYME"/>
    <property type="match status" value="1"/>
</dbReference>
<comment type="catalytic activity">
    <reaction evidence="7">
        <text>[protein-PII]-L-tyrosine + UTP = [protein-PII]-uridylyl-L-tyrosine + diphosphate</text>
        <dbReference type="Rhea" id="RHEA:13673"/>
        <dbReference type="Rhea" id="RHEA-COMP:12147"/>
        <dbReference type="Rhea" id="RHEA-COMP:12148"/>
        <dbReference type="ChEBI" id="CHEBI:33019"/>
        <dbReference type="ChEBI" id="CHEBI:46398"/>
        <dbReference type="ChEBI" id="CHEBI:46858"/>
        <dbReference type="ChEBI" id="CHEBI:90602"/>
        <dbReference type="EC" id="2.7.7.59"/>
    </reaction>
</comment>
<sequence>MSAAQAAAKPARREAKRSPTPRAIMFHRETLRAKIAALHDAIQNDPSETTDSLRAGALGLLRQSLSHGRGIARRTLESNGGGLECASNLAYIEDELIRAIHDYVVTYVHPAPAGGASRECAIAAVGGYGRATLAPGSDIDLLFLIPADAPERGELVVGAILYMLWDLGQKVGYATRTVEECVAEAKADMTIRTSLLETRFLLGDRSLFKSMKSRFDREILRGDATDFVAAKLAERDARISRRGRSRYLVEPNVKEGKGGLRDLNTLYWIAKYVYRVEDASDLVGVGLFSRAEYRLFCRCEEYLWRVRCHLHFLTERPEERLSFDLQRQIADRLGYSTRNGLASVERFMKHYFLIAKDVGDLTAIVCAALEEKQAKPYPMLDRVFGPFPRNQEFAVTGDFSIGHGRVTVAAPDVFARDPVNLIRLFWVADRNGLAIHPDATRLVTLSLKRIDARLRANPEANRLFLQILTSRNTPEIVLRLMNEAGVLGRFVPEFGRIVALMQFNMYHHYTVDEHLLRAVGNLSDIEKQRHPNEHPLANEVVSSISNRTAVVLALFLHDIAKGRMEDHSIAGMEVARALCPRLGLSAADTETVAWLVETHLIMSDTAQRRDLGDRTTIATFAKCVQTLERLKMLFIMTICDIRAVGPGVWNNWKGGLLRTLYWETEVILAGGHSTIDHKTRVFDARAELRSALPNWSDLDFEAYAARHPQAYWLKADLPQKILHAKLLNMTEVEMPAPVTDVSVNRSWGVTEMTVIAPDHPHLLSLIAGACAAASANIVDAQVFTTTDGVALNTIFITRAFDYDDDEIRRADRIAYSIERALKGGVDMDAIVAAAKSSYASSIPKSFRVHPEVSINNSLSGRFTVVEVSGLDRPGLLYELTSAISRLGLNIGSAHIATFGEKAADVFYVTDFAGAKITSPIEHEFIRSRLLETFANPIGAAGA</sequence>
<dbReference type="InterPro" id="IPR013546">
    <property type="entry name" value="PII_UdlTrfase/GS_AdlTrfase"/>
</dbReference>
<keyword evidence="6 7" id="KW-0511">Multifunctional enzyme</keyword>
<feature type="domain" description="HD" evidence="10">
    <location>
        <begin position="511"/>
        <end position="633"/>
    </location>
</feature>
<keyword evidence="2 7" id="KW-0548">Nucleotidyltransferase</keyword>
<dbReference type="InterPro" id="IPR010043">
    <property type="entry name" value="UTase/UR"/>
</dbReference>
<comment type="domain">
    <text evidence="7">Has four distinct domains: an N-terminal nucleotidyltransferase (NT) domain responsible for UTase activity, a central HD domain that encodes UR activity, and two C-terminal ACT domains that seem to have a role in glutamine sensing.</text>
</comment>
<dbReference type="InterPro" id="IPR002934">
    <property type="entry name" value="Polymerase_NTP_transf_dom"/>
</dbReference>
<evidence type="ECO:0000256" key="5">
    <source>
        <dbReference type="ARBA" id="ARBA00022842"/>
    </source>
</evidence>
<dbReference type="PANTHER" id="PTHR47320">
    <property type="entry name" value="BIFUNCTIONAL URIDYLYLTRANSFERASE/URIDYLYL-REMOVING ENZYME"/>
    <property type="match status" value="1"/>
</dbReference>
<dbReference type="GO" id="GO:0006808">
    <property type="term" value="P:regulation of nitrogen utilization"/>
    <property type="evidence" value="ECO:0007669"/>
    <property type="project" value="UniProtKB-UniRule"/>
</dbReference>
<organism evidence="11 12">
    <name type="scientific">Methylocapsa palsarum</name>
    <dbReference type="NCBI Taxonomy" id="1612308"/>
    <lineage>
        <taxon>Bacteria</taxon>
        <taxon>Pseudomonadati</taxon>
        <taxon>Pseudomonadota</taxon>
        <taxon>Alphaproteobacteria</taxon>
        <taxon>Hyphomicrobiales</taxon>
        <taxon>Beijerinckiaceae</taxon>
        <taxon>Methylocapsa</taxon>
    </lineage>
</organism>
<comment type="cofactor">
    <cofactor evidence="7">
        <name>Mg(2+)</name>
        <dbReference type="ChEBI" id="CHEBI:18420"/>
    </cofactor>
</comment>
<evidence type="ECO:0000313" key="12">
    <source>
        <dbReference type="Proteomes" id="UP000198755"/>
    </source>
</evidence>
<comment type="similarity">
    <text evidence="7">Belongs to the GlnD family.</text>
</comment>
<dbReference type="Gene3D" id="1.10.3090.10">
    <property type="entry name" value="cca-adding enzyme, domain 2"/>
    <property type="match status" value="1"/>
</dbReference>
<dbReference type="InterPro" id="IPR043519">
    <property type="entry name" value="NT_sf"/>
</dbReference>
<comment type="catalytic activity">
    <reaction evidence="7">
        <text>[protein-PII]-uridylyl-L-tyrosine + H2O = [protein-PII]-L-tyrosine + UMP + H(+)</text>
        <dbReference type="Rhea" id="RHEA:48600"/>
        <dbReference type="Rhea" id="RHEA-COMP:12147"/>
        <dbReference type="Rhea" id="RHEA-COMP:12148"/>
        <dbReference type="ChEBI" id="CHEBI:15377"/>
        <dbReference type="ChEBI" id="CHEBI:15378"/>
        <dbReference type="ChEBI" id="CHEBI:46858"/>
        <dbReference type="ChEBI" id="CHEBI:57865"/>
        <dbReference type="ChEBI" id="CHEBI:90602"/>
    </reaction>
</comment>
<proteinExistence type="inferred from homology"/>
<evidence type="ECO:0000256" key="2">
    <source>
        <dbReference type="ARBA" id="ARBA00022695"/>
    </source>
</evidence>
<dbReference type="GO" id="GO:0008773">
    <property type="term" value="F:[protein-PII] uridylyltransferase activity"/>
    <property type="evidence" value="ECO:0007669"/>
    <property type="project" value="UniProtKB-UniRule"/>
</dbReference>
<evidence type="ECO:0000256" key="4">
    <source>
        <dbReference type="ARBA" id="ARBA00022801"/>
    </source>
</evidence>
<keyword evidence="1 7" id="KW-0808">Transferase</keyword>
<dbReference type="GO" id="GO:0008081">
    <property type="term" value="F:phosphoric diester hydrolase activity"/>
    <property type="evidence" value="ECO:0007669"/>
    <property type="project" value="UniProtKB-UniRule"/>
</dbReference>
<feature type="domain" description="ACT" evidence="9">
    <location>
        <begin position="751"/>
        <end position="833"/>
    </location>
</feature>
<reference evidence="11 12" key="1">
    <citation type="submission" date="2016-10" db="EMBL/GenBank/DDBJ databases">
        <authorList>
            <person name="de Groot N.N."/>
        </authorList>
    </citation>
    <scope>NUCLEOTIDE SEQUENCE [LARGE SCALE GENOMIC DNA]</scope>
    <source>
        <strain evidence="11 12">NE2</strain>
    </source>
</reference>
<dbReference type="PROSITE" id="PS51671">
    <property type="entry name" value="ACT"/>
    <property type="match status" value="2"/>
</dbReference>
<evidence type="ECO:0000256" key="1">
    <source>
        <dbReference type="ARBA" id="ARBA00022679"/>
    </source>
</evidence>
<evidence type="ECO:0000259" key="9">
    <source>
        <dbReference type="PROSITE" id="PS51671"/>
    </source>
</evidence>
<dbReference type="NCBIfam" id="TIGR01693">
    <property type="entry name" value="UTase_glnD"/>
    <property type="match status" value="1"/>
</dbReference>
<comment type="caution">
    <text evidence="7">Lacks conserved residue(s) required for the propagation of feature annotation.</text>
</comment>
<dbReference type="Pfam" id="PF01909">
    <property type="entry name" value="NTP_transf_2"/>
    <property type="match status" value="1"/>
</dbReference>
<dbReference type="SUPFAM" id="SSF81593">
    <property type="entry name" value="Nucleotidyltransferase substrate binding subunit/domain"/>
    <property type="match status" value="1"/>
</dbReference>
<dbReference type="Pfam" id="PF01966">
    <property type="entry name" value="HD"/>
    <property type="match status" value="1"/>
</dbReference>
<dbReference type="Pfam" id="PF01842">
    <property type="entry name" value="ACT"/>
    <property type="match status" value="1"/>
</dbReference>
<evidence type="ECO:0000313" key="11">
    <source>
        <dbReference type="EMBL" id="SFK50790.1"/>
    </source>
</evidence>
<dbReference type="Pfam" id="PF08335">
    <property type="entry name" value="GlnD_UR_UTase"/>
    <property type="match status" value="1"/>
</dbReference>
<dbReference type="Proteomes" id="UP000198755">
    <property type="component" value="Unassembled WGS sequence"/>
</dbReference>
<dbReference type="PROSITE" id="PS51831">
    <property type="entry name" value="HD"/>
    <property type="match status" value="1"/>
</dbReference>
<feature type="region of interest" description="Disordered" evidence="8">
    <location>
        <begin position="1"/>
        <end position="22"/>
    </location>
</feature>
<dbReference type="CDD" id="cd05401">
    <property type="entry name" value="NT_GlnE_GlnD_like"/>
    <property type="match status" value="1"/>
</dbReference>
<dbReference type="RefSeq" id="WP_280140549.1">
    <property type="nucleotide sequence ID" value="NZ_FOSN01000009.1"/>
</dbReference>
<dbReference type="EC" id="3.1.4.-" evidence="7"/>
<name>A0A1I4A3G3_9HYPH</name>
<dbReference type="Gene3D" id="3.30.460.10">
    <property type="entry name" value="Beta Polymerase, domain 2"/>
    <property type="match status" value="1"/>
</dbReference>
<comment type="activity regulation">
    <text evidence="7">Uridylyltransferase (UTase) activity is inhibited by glutamine, while glutamine activates uridylyl-removing (UR) activity.</text>
</comment>
<dbReference type="CDD" id="cd04900">
    <property type="entry name" value="ACT_UUR-like_1"/>
    <property type="match status" value="1"/>
</dbReference>
<dbReference type="SUPFAM" id="SSF81891">
    <property type="entry name" value="Poly A polymerase C-terminal region-like"/>
    <property type="match status" value="1"/>
</dbReference>
<keyword evidence="5 7" id="KW-0460">Magnesium</keyword>
<evidence type="ECO:0000256" key="6">
    <source>
        <dbReference type="ARBA" id="ARBA00023268"/>
    </source>
</evidence>
<dbReference type="EMBL" id="FOSN01000009">
    <property type="protein sequence ID" value="SFK50790.1"/>
    <property type="molecule type" value="Genomic_DNA"/>
</dbReference>
<dbReference type="Gene3D" id="3.30.70.260">
    <property type="match status" value="1"/>
</dbReference>
<dbReference type="SUPFAM" id="SSF55021">
    <property type="entry name" value="ACT-like"/>
    <property type="match status" value="2"/>
</dbReference>
<dbReference type="SUPFAM" id="SSF81301">
    <property type="entry name" value="Nucleotidyltransferase"/>
    <property type="match status" value="1"/>
</dbReference>
<evidence type="ECO:0000256" key="3">
    <source>
        <dbReference type="ARBA" id="ARBA00022737"/>
    </source>
</evidence>
<dbReference type="EC" id="2.7.7.59" evidence="7"/>
<dbReference type="CDD" id="cd04899">
    <property type="entry name" value="ACT_ACR-UUR-like_2"/>
    <property type="match status" value="1"/>
</dbReference>
<comment type="function">
    <text evidence="7">Modifies, by uridylylation and deuridylylation, the PII regulatory proteins (GlnB and homologs), in response to the nitrogen status of the cell that GlnD senses through the glutamine level. Under low glutamine levels, catalyzes the conversion of the PII proteins and UTP to PII-UMP and PPi, while under higher glutamine levels, GlnD hydrolyzes PII-UMP to PII and UMP (deuridylylation). Thus, controls uridylylation state and activity of the PII proteins, and plays an important role in the regulation of nitrogen metabolism.</text>
</comment>
<accession>A0A1I4A3G3</accession>
<evidence type="ECO:0000256" key="7">
    <source>
        <dbReference type="HAMAP-Rule" id="MF_00277"/>
    </source>
</evidence>
<dbReference type="STRING" id="1612308.SAMN05444581_10964"/>
<evidence type="ECO:0000256" key="8">
    <source>
        <dbReference type="SAM" id="MobiDB-lite"/>
    </source>
</evidence>
<dbReference type="HAMAP" id="MF_00277">
    <property type="entry name" value="PII_uridylyl_transf"/>
    <property type="match status" value="1"/>
</dbReference>
<dbReference type="AlphaFoldDB" id="A0A1I4A3G3"/>
<dbReference type="InterPro" id="IPR002912">
    <property type="entry name" value="ACT_dom"/>
</dbReference>
<protein>
    <recommendedName>
        <fullName evidence="7">Bifunctional uridylyltransferase/uridylyl-removing enzyme</fullName>
        <shortName evidence="7">UTase/UR</shortName>
    </recommendedName>
    <alternativeName>
        <fullName evidence="7">Bifunctional [protein-PII] modification enzyme</fullName>
    </alternativeName>
    <alternativeName>
        <fullName evidence="7">Bifunctional nitrogen sensor protein</fullName>
    </alternativeName>
    <domain>
        <recommendedName>
            <fullName evidence="7">[Protein-PII] uridylyltransferase</fullName>
            <shortName evidence="7">PII uridylyltransferase</shortName>
            <shortName evidence="7">UTase</shortName>
            <ecNumber evidence="7">2.7.7.59</ecNumber>
        </recommendedName>
    </domain>
    <domain>
        <recommendedName>
            <fullName evidence="7">[Protein-PII]-UMP uridylyl-removing enzyme</fullName>
            <shortName evidence="7">UR</shortName>
            <ecNumber evidence="7">3.1.4.-</ecNumber>
        </recommendedName>
    </domain>
</protein>
<keyword evidence="4 7" id="KW-0378">Hydrolase</keyword>